<organism evidence="1 2">
    <name type="scientific">Promicromonospora sukumoe</name>
    <dbReference type="NCBI Taxonomy" id="88382"/>
    <lineage>
        <taxon>Bacteria</taxon>
        <taxon>Bacillati</taxon>
        <taxon>Actinomycetota</taxon>
        <taxon>Actinomycetes</taxon>
        <taxon>Micrococcales</taxon>
        <taxon>Promicromonosporaceae</taxon>
        <taxon>Promicromonospora</taxon>
    </lineage>
</organism>
<keyword evidence="2" id="KW-1185">Reference proteome</keyword>
<accession>A0A7W3J519</accession>
<name>A0A7W3J519_9MICO</name>
<gene>
    <name evidence="1" type="ORF">FHX71_000287</name>
</gene>
<evidence type="ECO:0000313" key="1">
    <source>
        <dbReference type="EMBL" id="MBA8806345.1"/>
    </source>
</evidence>
<protein>
    <recommendedName>
        <fullName evidence="3">Pilus assembly protein CpaF</fullName>
    </recommendedName>
</protein>
<dbReference type="EMBL" id="JACGWV010000001">
    <property type="protein sequence ID" value="MBA8806345.1"/>
    <property type="molecule type" value="Genomic_DNA"/>
</dbReference>
<dbReference type="RefSeq" id="WP_182614090.1">
    <property type="nucleotide sequence ID" value="NZ_BAAATF010000012.1"/>
</dbReference>
<dbReference type="Gene3D" id="3.30.450.380">
    <property type="match status" value="1"/>
</dbReference>
<dbReference type="AlphaFoldDB" id="A0A7W3J519"/>
<evidence type="ECO:0008006" key="3">
    <source>
        <dbReference type="Google" id="ProtNLM"/>
    </source>
</evidence>
<proteinExistence type="predicted"/>
<comment type="caution">
    <text evidence="1">The sequence shown here is derived from an EMBL/GenBank/DDBJ whole genome shotgun (WGS) entry which is preliminary data.</text>
</comment>
<sequence>MGDEGARILEHEVRELVRRRGLDPIGDRAGLSTLVTDAVGDYETRASVGVVPPLDDPGAAARAVTDAVGGFGPLQPYLDDPEIEEVWLNAPSRAANLLSQPGVLTRVTLLSEGRAVGSVLD</sequence>
<reference evidence="1 2" key="1">
    <citation type="submission" date="2020-07" db="EMBL/GenBank/DDBJ databases">
        <title>Sequencing the genomes of 1000 actinobacteria strains.</title>
        <authorList>
            <person name="Klenk H.-P."/>
        </authorList>
    </citation>
    <scope>NUCLEOTIDE SEQUENCE [LARGE SCALE GENOMIC DNA]</scope>
    <source>
        <strain evidence="1 2">DSM 44121</strain>
    </source>
</reference>
<dbReference type="Proteomes" id="UP000540568">
    <property type="component" value="Unassembled WGS sequence"/>
</dbReference>
<evidence type="ECO:0000313" key="2">
    <source>
        <dbReference type="Proteomes" id="UP000540568"/>
    </source>
</evidence>